<feature type="compositionally biased region" description="Basic and acidic residues" evidence="4">
    <location>
        <begin position="876"/>
        <end position="895"/>
    </location>
</feature>
<feature type="compositionally biased region" description="Pro residues" evidence="4">
    <location>
        <begin position="974"/>
        <end position="986"/>
    </location>
</feature>
<evidence type="ECO:0000313" key="5">
    <source>
        <dbReference type="EMBL" id="KZT04028.1"/>
    </source>
</evidence>
<dbReference type="SUPFAM" id="SSF48452">
    <property type="entry name" value="TPR-like"/>
    <property type="match status" value="1"/>
</dbReference>
<evidence type="ECO:0000313" key="6">
    <source>
        <dbReference type="Proteomes" id="UP000076871"/>
    </source>
</evidence>
<evidence type="ECO:0000256" key="2">
    <source>
        <dbReference type="ARBA" id="ARBA00038251"/>
    </source>
</evidence>
<dbReference type="RefSeq" id="XP_040761768.1">
    <property type="nucleotide sequence ID" value="XM_040906531.1"/>
</dbReference>
<evidence type="ECO:0000256" key="4">
    <source>
        <dbReference type="SAM" id="MobiDB-lite"/>
    </source>
</evidence>
<dbReference type="AlphaFoldDB" id="A0A165D2J8"/>
<dbReference type="SMART" id="SM00028">
    <property type="entry name" value="TPR"/>
    <property type="match status" value="3"/>
</dbReference>
<reference evidence="5 6" key="1">
    <citation type="journal article" date="2016" name="Mol. Biol. Evol.">
        <title>Comparative Genomics of Early-Diverging Mushroom-Forming Fungi Provides Insights into the Origins of Lignocellulose Decay Capabilities.</title>
        <authorList>
            <person name="Nagy L.G."/>
            <person name="Riley R."/>
            <person name="Tritt A."/>
            <person name="Adam C."/>
            <person name="Daum C."/>
            <person name="Floudas D."/>
            <person name="Sun H."/>
            <person name="Yadav J.S."/>
            <person name="Pangilinan J."/>
            <person name="Larsson K.H."/>
            <person name="Matsuura K."/>
            <person name="Barry K."/>
            <person name="Labutti K."/>
            <person name="Kuo R."/>
            <person name="Ohm R.A."/>
            <person name="Bhattacharya S.S."/>
            <person name="Shirouzu T."/>
            <person name="Yoshinaga Y."/>
            <person name="Martin F.M."/>
            <person name="Grigoriev I.V."/>
            <person name="Hibbett D.S."/>
        </authorList>
    </citation>
    <scope>NUCLEOTIDE SEQUENCE [LARGE SCALE GENOMIC DNA]</scope>
    <source>
        <strain evidence="5 6">93-53</strain>
    </source>
</reference>
<dbReference type="PANTHER" id="PTHR23083:SF464">
    <property type="entry name" value="TETRATRICOPEPTIDE REPEAT DOMAIN 7, ISOFORM A"/>
    <property type="match status" value="1"/>
</dbReference>
<organism evidence="5 6">
    <name type="scientific">Laetiporus sulphureus 93-53</name>
    <dbReference type="NCBI Taxonomy" id="1314785"/>
    <lineage>
        <taxon>Eukaryota</taxon>
        <taxon>Fungi</taxon>
        <taxon>Dikarya</taxon>
        <taxon>Basidiomycota</taxon>
        <taxon>Agaricomycotina</taxon>
        <taxon>Agaricomycetes</taxon>
        <taxon>Polyporales</taxon>
        <taxon>Laetiporus</taxon>
    </lineage>
</organism>
<keyword evidence="3" id="KW-0802">TPR repeat</keyword>
<dbReference type="PROSITE" id="PS50005">
    <property type="entry name" value="TPR"/>
    <property type="match status" value="1"/>
</dbReference>
<dbReference type="Proteomes" id="UP000076871">
    <property type="component" value="Unassembled WGS sequence"/>
</dbReference>
<dbReference type="OrthoDB" id="29013at2759"/>
<gene>
    <name evidence="5" type="ORF">LAESUDRAFT_703812</name>
</gene>
<feature type="repeat" description="TPR" evidence="3">
    <location>
        <begin position="1043"/>
        <end position="1076"/>
    </location>
</feature>
<comment type="similarity">
    <text evidence="2">Belongs to the YPP1 family.</text>
</comment>
<dbReference type="STRING" id="1314785.A0A165D2J8"/>
<dbReference type="GeneID" id="63823560"/>
<evidence type="ECO:0000256" key="3">
    <source>
        <dbReference type="PROSITE-ProRule" id="PRU00339"/>
    </source>
</evidence>
<feature type="compositionally biased region" description="Basic and acidic residues" evidence="4">
    <location>
        <begin position="818"/>
        <end position="828"/>
    </location>
</feature>
<dbReference type="PANTHER" id="PTHR23083">
    <property type="entry name" value="TETRATRICOPEPTIDE REPEAT PROTEIN, TPR"/>
    <property type="match status" value="1"/>
</dbReference>
<sequence length="1173" mass="129050">MAQGKDQHYWRQLRETLTAGRWDNAFPGKTPGGAPLSWSETLRKFNKHCRGYTHIAELASQLQALALLLSANSRNRSMDGSEVSPHGPLVLGDECMLPEERMQEAITGYNALKRLESSNSDSIRLAVAYYAFALRRPSECLSILSDVKSFLDVTERVSASRSALTPGEPRLNGSVSSAWTGSDLSSLSFASTADVSDGSAWAITESIRSICLQGMSHEVITPSDPHAAFNVYLTALPLVASVINDIPPYIPAQAASASTTGVGAIDTSSFGRYRELWRWMERLLRRAIILGSRLCDVRLHGSQNASVWTLFDQYNSCSAHWPPTFRPEHRSTVAILHLRAFILRMHASPSKTPIPVAREGDGRPHRWISAARSVIQGYRAILSVSTHFPRAGERNVKVEDLVDLSVAVWEADGAVGEYAGWVVDVLWWATRLTFNSYKVYRHLTHLLYVSGDSGLAKRALRLYVQVVEKARETKLAEAQGETVSEDEDTDTDRNWVQTLVQGARMLCRLALVDEDAKAAHDQAKEAAIMIDKAKSRLDHNDKELVGSVQLAEGIWQSTMAYTEQDPQTRMKRFSHGLSSLLAAAETYPTPSVYHHLALAYSGPGPSLDLQKAIANAQLAVEGEPGEVRHWHLLGLLLTATGDWRAAQGVLDVGAGIGEADLADDISESHPKDATNGAAGIHVHDYAAGSQPIDRDGASGHAHLGYSSSESVSTPEVVVTLLDRDATDIPPSSSLLRPIPDRPSPSRHEAFEHALQLRMTQLTLAEYVEGPEGAGDRWVEVFHWFSERREVGSEDTFAGRLSIDSRQDVRPQSIAPSEKLTKSHRVESHSSRAYMAVDEVAEDGPLPPTPIPITVTPATPAIPNAQSEHTGSVNEGLDEKHLSSFHGPQRDMTRGKKVREVLKSRVHKGQAGITKISRRIGHNVARHGSTDLKRSNSAPDLHAVLGQSPYQASSIHLRQQLSFYVSQQDVSVIDAPPPPPPPPPPLPSQSTTSAMRKQNYRAARDRRLLSNLWLMSAATFRRLGKIEQAKAAIQEAEVKDEDNPNVWVQLGLYYMAFNEELRALESFQKALFIAPDDVSAIVHLCRLYLSPNLPKLLGTSTDNPQRENIDLAAGLLSELTKGAGWDVPEAWYFLAKHCGLQGRKDRERECLRFALTLSETRALRDIGTAVGWCL</sequence>
<evidence type="ECO:0000256" key="1">
    <source>
        <dbReference type="ARBA" id="ARBA00002550"/>
    </source>
</evidence>
<keyword evidence="6" id="KW-1185">Reference proteome</keyword>
<name>A0A165D2J8_9APHY</name>
<protein>
    <submittedName>
        <fullName evidence="5">TPR-like protein</fullName>
    </submittedName>
</protein>
<proteinExistence type="inferred from homology"/>
<dbReference type="Gene3D" id="1.25.40.10">
    <property type="entry name" value="Tetratricopeptide repeat domain"/>
    <property type="match status" value="1"/>
</dbReference>
<dbReference type="InterPro" id="IPR011990">
    <property type="entry name" value="TPR-like_helical_dom_sf"/>
</dbReference>
<dbReference type="InterPro" id="IPR051722">
    <property type="entry name" value="Endocytosis_PI4K-reg_protein"/>
</dbReference>
<feature type="region of interest" description="Disordered" evidence="4">
    <location>
        <begin position="970"/>
        <end position="997"/>
    </location>
</feature>
<feature type="region of interest" description="Disordered" evidence="4">
    <location>
        <begin position="807"/>
        <end position="828"/>
    </location>
</feature>
<accession>A0A165D2J8</accession>
<dbReference type="InParanoid" id="A0A165D2J8"/>
<dbReference type="InterPro" id="IPR019734">
    <property type="entry name" value="TPR_rpt"/>
</dbReference>
<dbReference type="EMBL" id="KV427639">
    <property type="protein sequence ID" value="KZT04028.1"/>
    <property type="molecule type" value="Genomic_DNA"/>
</dbReference>
<comment type="function">
    <text evidence="1">Involved in endocytosis.</text>
</comment>
<feature type="region of interest" description="Disordered" evidence="4">
    <location>
        <begin position="861"/>
        <end position="895"/>
    </location>
</feature>